<evidence type="ECO:0000259" key="1">
    <source>
        <dbReference type="Pfam" id="PF08546"/>
    </source>
</evidence>
<dbReference type="Pfam" id="PF08546">
    <property type="entry name" value="ApbA_C"/>
    <property type="match status" value="1"/>
</dbReference>
<dbReference type="Gene3D" id="1.10.1040.10">
    <property type="entry name" value="N-(1-d-carboxylethyl)-l-norvaline Dehydrogenase, domain 2"/>
    <property type="match status" value="1"/>
</dbReference>
<protein>
    <submittedName>
        <fullName evidence="2">2-dehydropantoate 2-reductase</fullName>
    </submittedName>
</protein>
<evidence type="ECO:0000313" key="2">
    <source>
        <dbReference type="EMBL" id="QDT61412.1"/>
    </source>
</evidence>
<dbReference type="InterPro" id="IPR013752">
    <property type="entry name" value="KPA_reductase"/>
</dbReference>
<name>A0A517SZA7_9BACT</name>
<dbReference type="RefSeq" id="WP_145275477.1">
    <property type="nucleotide sequence ID" value="NZ_CP036272.1"/>
</dbReference>
<evidence type="ECO:0000313" key="3">
    <source>
        <dbReference type="Proteomes" id="UP000315003"/>
    </source>
</evidence>
<dbReference type="EMBL" id="CP036272">
    <property type="protein sequence ID" value="QDT61412.1"/>
    <property type="molecule type" value="Genomic_DNA"/>
</dbReference>
<reference evidence="2 3" key="1">
    <citation type="submission" date="2019-02" db="EMBL/GenBank/DDBJ databases">
        <title>Deep-cultivation of Planctomycetes and their phenomic and genomic characterization uncovers novel biology.</title>
        <authorList>
            <person name="Wiegand S."/>
            <person name="Jogler M."/>
            <person name="Boedeker C."/>
            <person name="Pinto D."/>
            <person name="Vollmers J."/>
            <person name="Rivas-Marin E."/>
            <person name="Kohn T."/>
            <person name="Peeters S.H."/>
            <person name="Heuer A."/>
            <person name="Rast P."/>
            <person name="Oberbeckmann S."/>
            <person name="Bunk B."/>
            <person name="Jeske O."/>
            <person name="Meyerdierks A."/>
            <person name="Storesund J.E."/>
            <person name="Kallscheuer N."/>
            <person name="Luecker S."/>
            <person name="Lage O.M."/>
            <person name="Pohl T."/>
            <person name="Merkel B.J."/>
            <person name="Hornburger P."/>
            <person name="Mueller R.-W."/>
            <person name="Bruemmer F."/>
            <person name="Labrenz M."/>
            <person name="Spormann A.M."/>
            <person name="Op den Camp H."/>
            <person name="Overmann J."/>
            <person name="Amann R."/>
            <person name="Jetten M.S.M."/>
            <person name="Mascher T."/>
            <person name="Medema M.H."/>
            <person name="Devos D.P."/>
            <person name="Kaster A.-K."/>
            <person name="Ovreas L."/>
            <person name="Rohde M."/>
            <person name="Galperin M.Y."/>
            <person name="Jogler C."/>
        </authorList>
    </citation>
    <scope>NUCLEOTIDE SEQUENCE [LARGE SCALE GENOMIC DNA]</scope>
    <source>
        <strain evidence="2 3">SV_7m_r</strain>
    </source>
</reference>
<dbReference type="AlphaFoldDB" id="A0A517SZA7"/>
<organism evidence="2 3">
    <name type="scientific">Stieleria bergensis</name>
    <dbReference type="NCBI Taxonomy" id="2528025"/>
    <lineage>
        <taxon>Bacteria</taxon>
        <taxon>Pseudomonadati</taxon>
        <taxon>Planctomycetota</taxon>
        <taxon>Planctomycetia</taxon>
        <taxon>Pirellulales</taxon>
        <taxon>Pirellulaceae</taxon>
        <taxon>Stieleria</taxon>
    </lineage>
</organism>
<keyword evidence="3" id="KW-1185">Reference proteome</keyword>
<accession>A0A517SZA7</accession>
<proteinExistence type="predicted"/>
<gene>
    <name evidence="2" type="ORF">SV7mr_39470</name>
</gene>
<sequence length="215" mass="23740">MIEALERKRVLLGFPGAASVPHEEAIRYVILDRREQPTTIGELDGSQSTRIQEFASALQSAGFPTSICSNMDAWLKTHAAEIVPTAAVFYMAECDIGQLQKNKEALALMVQAIREGHRVLSAIGVPITPSSHRLFTWIPKPLLVLAIRRKLQSSEWKIKIGHAAAAQDEMDAIADDLHDLAQRASIITPAFDQLRLFLAQADQRPRVRSIAVIDA</sequence>
<feature type="domain" description="Ketopantoate reductase C-terminal" evidence="1">
    <location>
        <begin position="88"/>
        <end position="194"/>
    </location>
</feature>
<dbReference type="Proteomes" id="UP000315003">
    <property type="component" value="Chromosome"/>
</dbReference>
<dbReference type="InterPro" id="IPR013328">
    <property type="entry name" value="6PGD_dom2"/>
</dbReference>
<dbReference type="OrthoDB" id="9772736at2"/>